<dbReference type="PANTHER" id="PTHR31376:SF2">
    <property type="entry name" value="PURINE PERMEASE 11-RELATED"/>
    <property type="match status" value="1"/>
</dbReference>
<evidence type="ECO:0000256" key="4">
    <source>
        <dbReference type="ARBA" id="ARBA00022692"/>
    </source>
</evidence>
<dbReference type="EMBL" id="JARBHA010000019">
    <property type="protein sequence ID" value="KAJ9671313.1"/>
    <property type="molecule type" value="Genomic_DNA"/>
</dbReference>
<keyword evidence="6 7" id="KW-0472">Membrane</keyword>
<keyword evidence="4 7" id="KW-0812">Transmembrane</keyword>
<comment type="caution">
    <text evidence="7">Lacks conserved residue(s) required for the propagation of feature annotation.</text>
</comment>
<feature type="transmembrane region" description="Helical" evidence="7">
    <location>
        <begin position="180"/>
        <end position="200"/>
    </location>
</feature>
<keyword evidence="9" id="KW-1185">Reference proteome</keyword>
<keyword evidence="5 7" id="KW-1133">Transmembrane helix</keyword>
<feature type="transmembrane region" description="Helical" evidence="7">
    <location>
        <begin position="44"/>
        <end position="68"/>
    </location>
</feature>
<dbReference type="Pfam" id="PF16913">
    <property type="entry name" value="PUNUT"/>
    <property type="match status" value="1"/>
</dbReference>
<evidence type="ECO:0000256" key="1">
    <source>
        <dbReference type="ARBA" id="ARBA00004141"/>
    </source>
</evidence>
<sequence>MVPESRPLVLAKQLTMLVKEVEEPELVKGTTILYQPPSLRLRPWQWWILVTLNITFLLIGQCGAVILGRFYYDQGGTSKWMATLVQTAAFPIFYIPFFFFPSPKNLPVTTTTAAILDRPSIPMLSVIYFFLGALLAGDNMLYSIGLLYLPVSTYSLICATQLAFNAIASFFINSQKFTPWIINSLVLLTLSASLVAVNSDPIEHKGVSKGKYALGFICTLGASACYSLLLSLMQLSFEKVLKRETLSVVLEMQIYTSLVATFISVGGLFASGEWRDLRDEMESFKEGRVLYFMTLVGASLAWQVSSIGVLGLIFVVSSLFANVISTLALPLVPVAAVLFYHETMNGAKVVAMLLAIWGFAWYLYQHYLDGNEPRVKEMSSNEVFDESSS</sequence>
<gene>
    <name evidence="8" type="ORF">PVL29_025147</name>
</gene>
<comment type="similarity">
    <text evidence="2 7">Belongs to the purine permeases (TC 2.A.7.14) family.</text>
</comment>
<proteinExistence type="inferred from homology"/>
<feature type="transmembrane region" description="Helical" evidence="7">
    <location>
        <begin position="252"/>
        <end position="270"/>
    </location>
</feature>
<feature type="transmembrane region" description="Helical" evidence="7">
    <location>
        <begin position="290"/>
        <end position="313"/>
    </location>
</feature>
<dbReference type="GO" id="GO:0015211">
    <property type="term" value="F:purine nucleoside transmembrane transporter activity"/>
    <property type="evidence" value="ECO:0007669"/>
    <property type="project" value="UniProtKB-UniRule"/>
</dbReference>
<feature type="transmembrane region" description="Helical" evidence="7">
    <location>
        <begin position="212"/>
        <end position="232"/>
    </location>
</feature>
<dbReference type="GO" id="GO:0016020">
    <property type="term" value="C:membrane"/>
    <property type="evidence" value="ECO:0007669"/>
    <property type="project" value="UniProtKB-SubCell"/>
</dbReference>
<dbReference type="Proteomes" id="UP001168098">
    <property type="component" value="Unassembled WGS sequence"/>
</dbReference>
<organism evidence="8 9">
    <name type="scientific">Vitis rotundifolia</name>
    <name type="common">Muscadine grape</name>
    <dbReference type="NCBI Taxonomy" id="103349"/>
    <lineage>
        <taxon>Eukaryota</taxon>
        <taxon>Viridiplantae</taxon>
        <taxon>Streptophyta</taxon>
        <taxon>Embryophyta</taxon>
        <taxon>Tracheophyta</taxon>
        <taxon>Spermatophyta</taxon>
        <taxon>Magnoliopsida</taxon>
        <taxon>eudicotyledons</taxon>
        <taxon>Gunneridae</taxon>
        <taxon>Pentapetalae</taxon>
        <taxon>rosids</taxon>
        <taxon>Vitales</taxon>
        <taxon>Vitaceae</taxon>
        <taxon>Viteae</taxon>
        <taxon>Vitis</taxon>
    </lineage>
</organism>
<feature type="transmembrane region" description="Helical" evidence="7">
    <location>
        <begin position="120"/>
        <end position="142"/>
    </location>
</feature>
<feature type="transmembrane region" description="Helical" evidence="7">
    <location>
        <begin position="80"/>
        <end position="100"/>
    </location>
</feature>
<comment type="caution">
    <text evidence="8">The sequence shown here is derived from an EMBL/GenBank/DDBJ whole genome shotgun (WGS) entry which is preliminary data.</text>
</comment>
<keyword evidence="3 7" id="KW-0813">Transport</keyword>
<feature type="transmembrane region" description="Helical" evidence="7">
    <location>
        <begin position="347"/>
        <end position="364"/>
    </location>
</feature>
<evidence type="ECO:0000256" key="3">
    <source>
        <dbReference type="ARBA" id="ARBA00022448"/>
    </source>
</evidence>
<evidence type="ECO:0000313" key="9">
    <source>
        <dbReference type="Proteomes" id="UP001168098"/>
    </source>
</evidence>
<accession>A0AA38YJ00</accession>
<dbReference type="GO" id="GO:0005345">
    <property type="term" value="F:purine nucleobase transmembrane transporter activity"/>
    <property type="evidence" value="ECO:0007669"/>
    <property type="project" value="UniProtKB-UniRule"/>
</dbReference>
<dbReference type="InterPro" id="IPR037185">
    <property type="entry name" value="EmrE-like"/>
</dbReference>
<comment type="subcellular location">
    <subcellularLocation>
        <location evidence="1 7">Membrane</location>
        <topology evidence="1 7">Multi-pass membrane protein</topology>
    </subcellularLocation>
</comment>
<dbReference type="InterPro" id="IPR030182">
    <property type="entry name" value="PUP_plant"/>
</dbReference>
<evidence type="ECO:0000256" key="7">
    <source>
        <dbReference type="RuleBase" id="RU368015"/>
    </source>
</evidence>
<evidence type="ECO:0000256" key="5">
    <source>
        <dbReference type="ARBA" id="ARBA00022989"/>
    </source>
</evidence>
<evidence type="ECO:0000256" key="6">
    <source>
        <dbReference type="ARBA" id="ARBA00023136"/>
    </source>
</evidence>
<name>A0AA38YJ00_VITRO</name>
<evidence type="ECO:0000313" key="8">
    <source>
        <dbReference type="EMBL" id="KAJ9671313.1"/>
    </source>
</evidence>
<evidence type="ECO:0000256" key="2">
    <source>
        <dbReference type="ARBA" id="ARBA00006213"/>
    </source>
</evidence>
<feature type="transmembrane region" description="Helical" evidence="7">
    <location>
        <begin position="319"/>
        <end position="340"/>
    </location>
</feature>
<reference evidence="8 9" key="1">
    <citation type="journal article" date="2023" name="BMC Biotechnol.">
        <title>Vitis rotundifolia cv Carlos genome sequencing.</title>
        <authorList>
            <person name="Huff M."/>
            <person name="Hulse-Kemp A."/>
            <person name="Scheffler B."/>
            <person name="Youngblood R."/>
            <person name="Simpson S."/>
            <person name="Babiker E."/>
            <person name="Staton M."/>
        </authorList>
    </citation>
    <scope>NUCLEOTIDE SEQUENCE [LARGE SCALE GENOMIC DNA]</scope>
    <source>
        <tissue evidence="8">Leaf</tissue>
    </source>
</reference>
<dbReference type="AlphaFoldDB" id="A0AA38YJ00"/>
<dbReference type="PANTHER" id="PTHR31376">
    <property type="entry name" value="OS09G0467300 PROTEIN-RELATED"/>
    <property type="match status" value="1"/>
</dbReference>
<protein>
    <recommendedName>
        <fullName evidence="7">Probable purine permease</fullName>
    </recommendedName>
</protein>
<dbReference type="SUPFAM" id="SSF103481">
    <property type="entry name" value="Multidrug resistance efflux transporter EmrE"/>
    <property type="match status" value="1"/>
</dbReference>